<dbReference type="EC" id="2.7.7.65" evidence="1"/>
<dbReference type="EMBL" id="CP017707">
    <property type="protein sequence ID" value="AOZ49769.1"/>
    <property type="molecule type" value="Genomic_DNA"/>
</dbReference>
<dbReference type="InterPro" id="IPR050469">
    <property type="entry name" value="Diguanylate_Cyclase"/>
</dbReference>
<dbReference type="Pfam" id="PF00990">
    <property type="entry name" value="GGDEF"/>
    <property type="match status" value="1"/>
</dbReference>
<dbReference type="Gene3D" id="6.10.340.10">
    <property type="match status" value="1"/>
</dbReference>
<dbReference type="RefSeq" id="WP_070979311.1">
    <property type="nucleotide sequence ID" value="NZ_CP017707.1"/>
</dbReference>
<evidence type="ECO:0000256" key="2">
    <source>
        <dbReference type="ARBA" id="ARBA00034247"/>
    </source>
</evidence>
<evidence type="ECO:0000259" key="5">
    <source>
        <dbReference type="PROSITE" id="PS50885"/>
    </source>
</evidence>
<dbReference type="GeneID" id="68840957"/>
<dbReference type="GO" id="GO:0016020">
    <property type="term" value="C:membrane"/>
    <property type="evidence" value="ECO:0007669"/>
    <property type="project" value="InterPro"/>
</dbReference>
<dbReference type="PROSITE" id="PS50885">
    <property type="entry name" value="HAMP"/>
    <property type="match status" value="1"/>
</dbReference>
<evidence type="ECO:0000313" key="8">
    <source>
        <dbReference type="Proteomes" id="UP000178776"/>
    </source>
</evidence>
<name>A0A1D9LEQ4_9NEIS</name>
<dbReference type="Pfam" id="PF00672">
    <property type="entry name" value="HAMP"/>
    <property type="match status" value="1"/>
</dbReference>
<dbReference type="Gene3D" id="3.30.70.270">
    <property type="match status" value="1"/>
</dbReference>
<keyword evidence="4" id="KW-0472">Membrane</keyword>
<evidence type="ECO:0000259" key="6">
    <source>
        <dbReference type="PROSITE" id="PS50887"/>
    </source>
</evidence>
<feature type="domain" description="GGDEF" evidence="6">
    <location>
        <begin position="439"/>
        <end position="573"/>
    </location>
</feature>
<gene>
    <name evidence="7" type="ORF">BKX93_07005</name>
</gene>
<dbReference type="PROSITE" id="PS50887">
    <property type="entry name" value="GGDEF"/>
    <property type="match status" value="1"/>
</dbReference>
<protein>
    <recommendedName>
        <fullName evidence="1">diguanylate cyclase</fullName>
        <ecNumber evidence="1">2.7.7.65</ecNumber>
    </recommendedName>
</protein>
<dbReference type="SMART" id="SM00267">
    <property type="entry name" value="GGDEF"/>
    <property type="match status" value="1"/>
</dbReference>
<keyword evidence="3" id="KW-0175">Coiled coil</keyword>
<dbReference type="InterPro" id="IPR000160">
    <property type="entry name" value="GGDEF_dom"/>
</dbReference>
<dbReference type="InterPro" id="IPR003660">
    <property type="entry name" value="HAMP_dom"/>
</dbReference>
<evidence type="ECO:0000256" key="4">
    <source>
        <dbReference type="SAM" id="Phobius"/>
    </source>
</evidence>
<dbReference type="NCBIfam" id="TIGR00254">
    <property type="entry name" value="GGDEF"/>
    <property type="match status" value="1"/>
</dbReference>
<dbReference type="InterPro" id="IPR043128">
    <property type="entry name" value="Rev_trsase/Diguanyl_cyclase"/>
</dbReference>
<evidence type="ECO:0000313" key="7">
    <source>
        <dbReference type="EMBL" id="AOZ49769.1"/>
    </source>
</evidence>
<dbReference type="Proteomes" id="UP000178776">
    <property type="component" value="Chromosome"/>
</dbReference>
<dbReference type="AlphaFoldDB" id="A0A1D9LEQ4"/>
<sequence length="573" mass="62377">MRLSKIFTIVTFVLFILACLPLAWIINGEWAAYHSANEGLGSIQIAHLAMVAVEKISFERGPANVLIGSPADPTARERLRSARQTSDRALQDLVTALSPSNSAYHRQALAAVRTARRQLSEARLGMDRAIAAPAPTSNEIMAPIRRMFDVVPAVLEAVTALSSQASNVYPQLSNPLSGARLATELREYAGRLGSTLTPALAEKRPLTESEARDIHILLGRIEQLRGTIRLRLNIPSSQPGPRQAMGDMESLYFQQGLAQVDDILLDSRLGRPYRVSLAEFTAGYVPTLHSIVELRDTMLSTAADEAAAQRLAAFRHLLGAIALGVIALIAQLALFAYIRWRIAKPLLAASKLLSDIAHGSLDAELPASLRKDEIGDVLRAITILRRNNQEKRVLEQERQRLIDELTEMSRIDFLTGIANRRAFTQTADAEIARARRTGESATLILFDIDHFKQVNDLHGHDSGDAVLVHVAAIIERICREDDLAGRYGGEEFVVLASHSNASSGETLAERLRAGIAESPCSLPSGQQLAVTASFGVATLGEASATLESLLQAADRALYAAKRQGRNRVVMAEH</sequence>
<keyword evidence="4" id="KW-1133">Transmembrane helix</keyword>
<dbReference type="KEGG" id="cvc:BKX93_07005"/>
<keyword evidence="4" id="KW-0812">Transmembrane</keyword>
<reference evidence="7 8" key="1">
    <citation type="submission" date="2016-10" db="EMBL/GenBank/DDBJ databases">
        <title>Chromobacterium muskegensis sp. nov., an insecticidal bacterium isolated from Sphagnum bogs.</title>
        <authorList>
            <person name="Sparks M.E."/>
            <person name="Blackburn M.B."/>
            <person name="Gundersen-Rindal D.E."/>
            <person name="Mitchell A."/>
            <person name="Farrar R."/>
            <person name="Kuhar D."/>
        </authorList>
    </citation>
    <scope>NUCLEOTIDE SEQUENCE [LARGE SCALE GENOMIC DNA]</scope>
    <source>
        <strain evidence="7 8">21-1</strain>
    </source>
</reference>
<dbReference type="PROSITE" id="PS51257">
    <property type="entry name" value="PROKAR_LIPOPROTEIN"/>
    <property type="match status" value="1"/>
</dbReference>
<dbReference type="SUPFAM" id="SSF55073">
    <property type="entry name" value="Nucleotide cyclase"/>
    <property type="match status" value="1"/>
</dbReference>
<feature type="coiled-coil region" evidence="3">
    <location>
        <begin position="384"/>
        <end position="411"/>
    </location>
</feature>
<dbReference type="PANTHER" id="PTHR45138">
    <property type="entry name" value="REGULATORY COMPONENTS OF SENSORY TRANSDUCTION SYSTEM"/>
    <property type="match status" value="1"/>
</dbReference>
<feature type="domain" description="HAMP" evidence="5">
    <location>
        <begin position="340"/>
        <end position="393"/>
    </location>
</feature>
<feature type="transmembrane region" description="Helical" evidence="4">
    <location>
        <begin position="317"/>
        <end position="338"/>
    </location>
</feature>
<dbReference type="InterPro" id="IPR029787">
    <property type="entry name" value="Nucleotide_cyclase"/>
</dbReference>
<comment type="catalytic activity">
    <reaction evidence="2">
        <text>2 GTP = 3',3'-c-di-GMP + 2 diphosphate</text>
        <dbReference type="Rhea" id="RHEA:24898"/>
        <dbReference type="ChEBI" id="CHEBI:33019"/>
        <dbReference type="ChEBI" id="CHEBI:37565"/>
        <dbReference type="ChEBI" id="CHEBI:58805"/>
        <dbReference type="EC" id="2.7.7.65"/>
    </reaction>
</comment>
<dbReference type="FunFam" id="3.30.70.270:FF:000001">
    <property type="entry name" value="Diguanylate cyclase domain protein"/>
    <property type="match status" value="1"/>
</dbReference>
<proteinExistence type="predicted"/>
<dbReference type="GO" id="GO:0052621">
    <property type="term" value="F:diguanylate cyclase activity"/>
    <property type="evidence" value="ECO:0007669"/>
    <property type="project" value="UniProtKB-EC"/>
</dbReference>
<dbReference type="PANTHER" id="PTHR45138:SF9">
    <property type="entry name" value="DIGUANYLATE CYCLASE DGCM-RELATED"/>
    <property type="match status" value="1"/>
</dbReference>
<evidence type="ECO:0000256" key="1">
    <source>
        <dbReference type="ARBA" id="ARBA00012528"/>
    </source>
</evidence>
<dbReference type="SUPFAM" id="SSF158472">
    <property type="entry name" value="HAMP domain-like"/>
    <property type="match status" value="1"/>
</dbReference>
<dbReference type="STRING" id="1108595.BKX93_07005"/>
<evidence type="ECO:0000256" key="3">
    <source>
        <dbReference type="SAM" id="Coils"/>
    </source>
</evidence>
<accession>A0A1D9LEQ4</accession>
<dbReference type="GO" id="GO:0007165">
    <property type="term" value="P:signal transduction"/>
    <property type="evidence" value="ECO:0007669"/>
    <property type="project" value="InterPro"/>
</dbReference>
<organism evidence="7 8">
    <name type="scientific">Chromobacterium vaccinii</name>
    <dbReference type="NCBI Taxonomy" id="1108595"/>
    <lineage>
        <taxon>Bacteria</taxon>
        <taxon>Pseudomonadati</taxon>
        <taxon>Pseudomonadota</taxon>
        <taxon>Betaproteobacteria</taxon>
        <taxon>Neisseriales</taxon>
        <taxon>Chromobacteriaceae</taxon>
        <taxon>Chromobacterium</taxon>
    </lineage>
</organism>
<dbReference type="CDD" id="cd01949">
    <property type="entry name" value="GGDEF"/>
    <property type="match status" value="1"/>
</dbReference>